<evidence type="ECO:0000313" key="6">
    <source>
        <dbReference type="EMBL" id="EKX37625.1"/>
    </source>
</evidence>
<reference evidence="6 8" key="1">
    <citation type="journal article" date="2012" name="Nature">
        <title>Algal genomes reveal evolutionary mosaicism and the fate of nucleomorphs.</title>
        <authorList>
            <consortium name="DOE Joint Genome Institute"/>
            <person name="Curtis B.A."/>
            <person name="Tanifuji G."/>
            <person name="Burki F."/>
            <person name="Gruber A."/>
            <person name="Irimia M."/>
            <person name="Maruyama S."/>
            <person name="Arias M.C."/>
            <person name="Ball S.G."/>
            <person name="Gile G.H."/>
            <person name="Hirakawa Y."/>
            <person name="Hopkins J.F."/>
            <person name="Kuo A."/>
            <person name="Rensing S.A."/>
            <person name="Schmutz J."/>
            <person name="Symeonidi A."/>
            <person name="Elias M."/>
            <person name="Eveleigh R.J."/>
            <person name="Herman E.K."/>
            <person name="Klute M.J."/>
            <person name="Nakayama T."/>
            <person name="Obornik M."/>
            <person name="Reyes-Prieto A."/>
            <person name="Armbrust E.V."/>
            <person name="Aves S.J."/>
            <person name="Beiko R.G."/>
            <person name="Coutinho P."/>
            <person name="Dacks J.B."/>
            <person name="Durnford D.G."/>
            <person name="Fast N.M."/>
            <person name="Green B.R."/>
            <person name="Grisdale C.J."/>
            <person name="Hempel F."/>
            <person name="Henrissat B."/>
            <person name="Hoppner M.P."/>
            <person name="Ishida K."/>
            <person name="Kim E."/>
            <person name="Koreny L."/>
            <person name="Kroth P.G."/>
            <person name="Liu Y."/>
            <person name="Malik S.B."/>
            <person name="Maier U.G."/>
            <person name="McRose D."/>
            <person name="Mock T."/>
            <person name="Neilson J.A."/>
            <person name="Onodera N.T."/>
            <person name="Poole A.M."/>
            <person name="Pritham E.J."/>
            <person name="Richards T.A."/>
            <person name="Rocap G."/>
            <person name="Roy S.W."/>
            <person name="Sarai C."/>
            <person name="Schaack S."/>
            <person name="Shirato S."/>
            <person name="Slamovits C.H."/>
            <person name="Spencer D.F."/>
            <person name="Suzuki S."/>
            <person name="Worden A.Z."/>
            <person name="Zauner S."/>
            <person name="Barry K."/>
            <person name="Bell C."/>
            <person name="Bharti A.K."/>
            <person name="Crow J.A."/>
            <person name="Grimwood J."/>
            <person name="Kramer R."/>
            <person name="Lindquist E."/>
            <person name="Lucas S."/>
            <person name="Salamov A."/>
            <person name="McFadden G.I."/>
            <person name="Lane C.E."/>
            <person name="Keeling P.J."/>
            <person name="Gray M.W."/>
            <person name="Grigoriev I.V."/>
            <person name="Archibald J.M."/>
        </authorList>
    </citation>
    <scope>NUCLEOTIDE SEQUENCE</scope>
    <source>
        <strain evidence="6 8">CCMP2712</strain>
    </source>
</reference>
<keyword evidence="2" id="KW-1015">Disulfide bond</keyword>
<feature type="signal peptide" evidence="4">
    <location>
        <begin position="1"/>
        <end position="31"/>
    </location>
</feature>
<dbReference type="KEGG" id="gtt:GUITHDRAFT_144895"/>
<dbReference type="RefSeq" id="XP_005824605.1">
    <property type="nucleotide sequence ID" value="XM_005824548.1"/>
</dbReference>
<sequence>MAGWRGRTVASMGGNVLLLLLILVQRRQEEGADEPTTLLRKQHAHELLQDGSSSRTVPLTQIEAILRNAARKAGEFDRRTAGQGKDDDAVGYLKAAAHHPAKQHHTNNHKKLVVLHARQAAEAEHKARQNAFKEMKRQALSGVHAEIQFNWQGVAFGQPTPRLANETDSEEAEEPEPAREENAPPNVMRFTGSDCTPAVVIGKGGVAPWEDTFPKGPLNQITVEAWVKDCELQDFGGYLGVIDVTNKPNEPGSNGVWWDLAGGEDPDSLDAGFVLGSYKKKFSWGVASEGTGRISYLQAPTWLSRPNQCEWVHLAGTYDGATMLLYVDGLLTHCQVVQSGPVAMPANPVMLVGGYSTAPPLKGANPSTLTGLLDEVRVWTIARTGADIASFMHDTLITPMDQLAIYFRFDGQSEHKSPKICSEVNGVKAYKGCDSDVAEIASPVSQTGPPMGCGPAAPPGDRTLLNPDYFHTTFNPSMGSFLRENLEDCGPDHNSCDGGAYTDPDYNRAGFY</sequence>
<feature type="chain" id="PRO_5008770308" description="LamG-like jellyroll fold domain-containing protein" evidence="4">
    <location>
        <begin position="32"/>
        <end position="512"/>
    </location>
</feature>
<organism evidence="6">
    <name type="scientific">Guillardia theta (strain CCMP2712)</name>
    <name type="common">Cryptophyte</name>
    <dbReference type="NCBI Taxonomy" id="905079"/>
    <lineage>
        <taxon>Eukaryota</taxon>
        <taxon>Cryptophyceae</taxon>
        <taxon>Pyrenomonadales</taxon>
        <taxon>Geminigeraceae</taxon>
        <taxon>Guillardia</taxon>
    </lineage>
</organism>
<dbReference type="SUPFAM" id="SSF49899">
    <property type="entry name" value="Concanavalin A-like lectins/glucanases"/>
    <property type="match status" value="1"/>
</dbReference>
<reference evidence="8" key="2">
    <citation type="submission" date="2012-11" db="EMBL/GenBank/DDBJ databases">
        <authorList>
            <person name="Kuo A."/>
            <person name="Curtis B.A."/>
            <person name="Tanifuji G."/>
            <person name="Burki F."/>
            <person name="Gruber A."/>
            <person name="Irimia M."/>
            <person name="Maruyama S."/>
            <person name="Arias M.C."/>
            <person name="Ball S.G."/>
            <person name="Gile G.H."/>
            <person name="Hirakawa Y."/>
            <person name="Hopkins J.F."/>
            <person name="Rensing S.A."/>
            <person name="Schmutz J."/>
            <person name="Symeonidi A."/>
            <person name="Elias M."/>
            <person name="Eveleigh R.J."/>
            <person name="Herman E.K."/>
            <person name="Klute M.J."/>
            <person name="Nakayama T."/>
            <person name="Obornik M."/>
            <person name="Reyes-Prieto A."/>
            <person name="Armbrust E.V."/>
            <person name="Aves S.J."/>
            <person name="Beiko R.G."/>
            <person name="Coutinho P."/>
            <person name="Dacks J.B."/>
            <person name="Durnford D.G."/>
            <person name="Fast N.M."/>
            <person name="Green B.R."/>
            <person name="Grisdale C."/>
            <person name="Hempe F."/>
            <person name="Henrissat B."/>
            <person name="Hoppner M.P."/>
            <person name="Ishida K.-I."/>
            <person name="Kim E."/>
            <person name="Koreny L."/>
            <person name="Kroth P.G."/>
            <person name="Liu Y."/>
            <person name="Malik S.-B."/>
            <person name="Maier U.G."/>
            <person name="McRose D."/>
            <person name="Mock T."/>
            <person name="Neilson J.A."/>
            <person name="Onodera N.T."/>
            <person name="Poole A.M."/>
            <person name="Pritham E.J."/>
            <person name="Richards T.A."/>
            <person name="Rocap G."/>
            <person name="Roy S.W."/>
            <person name="Sarai C."/>
            <person name="Schaack S."/>
            <person name="Shirato S."/>
            <person name="Slamovits C.H."/>
            <person name="Spencer D.F."/>
            <person name="Suzuki S."/>
            <person name="Worden A.Z."/>
            <person name="Zauner S."/>
            <person name="Barry K."/>
            <person name="Bell C."/>
            <person name="Bharti A.K."/>
            <person name="Crow J.A."/>
            <person name="Grimwood J."/>
            <person name="Kramer R."/>
            <person name="Lindquist E."/>
            <person name="Lucas S."/>
            <person name="Salamov A."/>
            <person name="McFadden G.I."/>
            <person name="Lane C.E."/>
            <person name="Keeling P.J."/>
            <person name="Gray M.W."/>
            <person name="Grigoriev I.V."/>
            <person name="Archibald J.M."/>
        </authorList>
    </citation>
    <scope>NUCLEOTIDE SEQUENCE</scope>
    <source>
        <strain evidence="8">CCMP2712</strain>
    </source>
</reference>
<evidence type="ECO:0000256" key="3">
    <source>
        <dbReference type="SAM" id="MobiDB-lite"/>
    </source>
</evidence>
<proteinExistence type="predicted"/>
<keyword evidence="1 4" id="KW-0732">Signal</keyword>
<dbReference type="EnsemblProtists" id="EKX37625">
    <property type="protein sequence ID" value="EKX37625"/>
    <property type="gene ID" value="GUITHDRAFT_144895"/>
</dbReference>
<evidence type="ECO:0000313" key="8">
    <source>
        <dbReference type="Proteomes" id="UP000011087"/>
    </source>
</evidence>
<dbReference type="AlphaFoldDB" id="L1IP81"/>
<evidence type="ECO:0000256" key="2">
    <source>
        <dbReference type="ARBA" id="ARBA00023157"/>
    </source>
</evidence>
<evidence type="ECO:0000256" key="4">
    <source>
        <dbReference type="SAM" id="SignalP"/>
    </source>
</evidence>
<dbReference type="InterPro" id="IPR013320">
    <property type="entry name" value="ConA-like_dom_sf"/>
</dbReference>
<dbReference type="HOGENOM" id="CLU_532622_0_0_1"/>
<name>L1IP81_GUITC</name>
<accession>L1IP81</accession>
<dbReference type="EMBL" id="JH993057">
    <property type="protein sequence ID" value="EKX37625.1"/>
    <property type="molecule type" value="Genomic_DNA"/>
</dbReference>
<evidence type="ECO:0000313" key="7">
    <source>
        <dbReference type="EnsemblProtists" id="EKX37625"/>
    </source>
</evidence>
<dbReference type="OrthoDB" id="536211at2759"/>
<dbReference type="GeneID" id="17294354"/>
<dbReference type="SMART" id="SM00560">
    <property type="entry name" value="LamGL"/>
    <property type="match status" value="1"/>
</dbReference>
<dbReference type="Gene3D" id="2.60.120.200">
    <property type="match status" value="1"/>
</dbReference>
<feature type="region of interest" description="Disordered" evidence="3">
    <location>
        <begin position="157"/>
        <end position="187"/>
    </location>
</feature>
<dbReference type="PaxDb" id="55529-EKX37625"/>
<protein>
    <recommendedName>
        <fullName evidence="5">LamG-like jellyroll fold domain-containing protein</fullName>
    </recommendedName>
</protein>
<feature type="domain" description="LamG-like jellyroll fold" evidence="5">
    <location>
        <begin position="219"/>
        <end position="386"/>
    </location>
</feature>
<dbReference type="Pfam" id="PF13385">
    <property type="entry name" value="Laminin_G_3"/>
    <property type="match status" value="1"/>
</dbReference>
<keyword evidence="8" id="KW-1185">Reference proteome</keyword>
<gene>
    <name evidence="6" type="ORF">GUITHDRAFT_144895</name>
</gene>
<evidence type="ECO:0000256" key="1">
    <source>
        <dbReference type="ARBA" id="ARBA00022729"/>
    </source>
</evidence>
<reference evidence="7" key="3">
    <citation type="submission" date="2016-03" db="UniProtKB">
        <authorList>
            <consortium name="EnsemblProtists"/>
        </authorList>
    </citation>
    <scope>IDENTIFICATION</scope>
</reference>
<dbReference type="InterPro" id="IPR006558">
    <property type="entry name" value="LamG-like"/>
</dbReference>
<dbReference type="Proteomes" id="UP000011087">
    <property type="component" value="Unassembled WGS sequence"/>
</dbReference>
<evidence type="ECO:0000259" key="5">
    <source>
        <dbReference type="SMART" id="SM00560"/>
    </source>
</evidence>